<proteinExistence type="predicted"/>
<sequence length="108" mass="11485">MSCMEVNSPVSSGMKGIALMVKNIDGPPIRKGILTAGLGLKTSSLINELQDADANLKDDKQGSKEGGIDDDVIVHEKVTNGSYADRLKEVTNAKPESRAGAFIEHFKA</sequence>
<organism evidence="1 2">
    <name type="scientific">Tagetes erecta</name>
    <name type="common">African marigold</name>
    <dbReference type="NCBI Taxonomy" id="13708"/>
    <lineage>
        <taxon>Eukaryota</taxon>
        <taxon>Viridiplantae</taxon>
        <taxon>Streptophyta</taxon>
        <taxon>Embryophyta</taxon>
        <taxon>Tracheophyta</taxon>
        <taxon>Spermatophyta</taxon>
        <taxon>Magnoliopsida</taxon>
        <taxon>eudicotyledons</taxon>
        <taxon>Gunneridae</taxon>
        <taxon>Pentapetalae</taxon>
        <taxon>asterids</taxon>
        <taxon>campanulids</taxon>
        <taxon>Asterales</taxon>
        <taxon>Asteraceae</taxon>
        <taxon>Asteroideae</taxon>
        <taxon>Heliantheae alliance</taxon>
        <taxon>Tageteae</taxon>
        <taxon>Tagetes</taxon>
    </lineage>
</organism>
<reference evidence="1" key="1">
    <citation type="journal article" date="2023" name="bioRxiv">
        <title>Improved chromosome-level genome assembly for marigold (Tagetes erecta).</title>
        <authorList>
            <person name="Jiang F."/>
            <person name="Yuan L."/>
            <person name="Wang S."/>
            <person name="Wang H."/>
            <person name="Xu D."/>
            <person name="Wang A."/>
            <person name="Fan W."/>
        </authorList>
    </citation>
    <scope>NUCLEOTIDE SEQUENCE</scope>
    <source>
        <strain evidence="1">WSJ</strain>
        <tissue evidence="1">Leaf</tissue>
    </source>
</reference>
<evidence type="ECO:0000313" key="1">
    <source>
        <dbReference type="EMBL" id="KAK1407923.1"/>
    </source>
</evidence>
<evidence type="ECO:0000313" key="2">
    <source>
        <dbReference type="Proteomes" id="UP001229421"/>
    </source>
</evidence>
<dbReference type="Proteomes" id="UP001229421">
    <property type="component" value="Unassembled WGS sequence"/>
</dbReference>
<comment type="caution">
    <text evidence="1">The sequence shown here is derived from an EMBL/GenBank/DDBJ whole genome shotgun (WGS) entry which is preliminary data.</text>
</comment>
<protein>
    <submittedName>
        <fullName evidence="1">Uncharacterized protein</fullName>
    </submittedName>
</protein>
<dbReference type="EMBL" id="JAUHHV010000011">
    <property type="protein sequence ID" value="KAK1407923.1"/>
    <property type="molecule type" value="Genomic_DNA"/>
</dbReference>
<accession>A0AAD8JQR6</accession>
<dbReference type="AlphaFoldDB" id="A0AAD8JQR6"/>
<gene>
    <name evidence="1" type="ORF">QVD17_39550</name>
</gene>
<name>A0AAD8JQR6_TARER</name>
<keyword evidence="2" id="KW-1185">Reference proteome</keyword>